<dbReference type="Pfam" id="PF13597">
    <property type="entry name" value="NRDD"/>
    <property type="match status" value="1"/>
</dbReference>
<feature type="domain" description="ATP-cone" evidence="4">
    <location>
        <begin position="1"/>
        <end position="77"/>
    </location>
</feature>
<dbReference type="InterPro" id="IPR000700">
    <property type="entry name" value="PAS-assoc_C"/>
</dbReference>
<evidence type="ECO:0000259" key="3">
    <source>
        <dbReference type="PROSITE" id="PS50113"/>
    </source>
</evidence>
<dbReference type="GO" id="GO:0031250">
    <property type="term" value="C:anaerobic ribonucleoside-triphosphate reductase complex"/>
    <property type="evidence" value="ECO:0007669"/>
    <property type="project" value="TreeGrafter"/>
</dbReference>
<dbReference type="SUPFAM" id="SSF51998">
    <property type="entry name" value="PFL-like glycyl radical enzymes"/>
    <property type="match status" value="1"/>
</dbReference>
<evidence type="ECO:0000256" key="2">
    <source>
        <dbReference type="ARBA" id="ARBA00022840"/>
    </source>
</evidence>
<dbReference type="PROSITE" id="PS51161">
    <property type="entry name" value="ATP_CONE"/>
    <property type="match status" value="1"/>
</dbReference>
<evidence type="ECO:0008006" key="6">
    <source>
        <dbReference type="Google" id="ProtNLM"/>
    </source>
</evidence>
<dbReference type="InterPro" id="IPR012833">
    <property type="entry name" value="NrdD"/>
</dbReference>
<dbReference type="SUPFAM" id="SSF55785">
    <property type="entry name" value="PYP-like sensor domain (PAS domain)"/>
    <property type="match status" value="1"/>
</dbReference>
<keyword evidence="1" id="KW-0547">Nucleotide-binding</keyword>
<proteinExistence type="predicted"/>
<dbReference type="Gene3D" id="3.20.70.20">
    <property type="match status" value="1"/>
</dbReference>
<dbReference type="PROSITE" id="PS50113">
    <property type="entry name" value="PAC"/>
    <property type="match status" value="1"/>
</dbReference>
<dbReference type="GO" id="GO:0009265">
    <property type="term" value="P:2'-deoxyribonucleotide biosynthetic process"/>
    <property type="evidence" value="ECO:0007669"/>
    <property type="project" value="TreeGrafter"/>
</dbReference>
<dbReference type="InterPro" id="IPR000014">
    <property type="entry name" value="PAS"/>
</dbReference>
<dbReference type="AlphaFoldDB" id="A0A0F9GPG7"/>
<dbReference type="PANTHER" id="PTHR21075:SF0">
    <property type="entry name" value="ANAEROBIC RIBONUCLEOSIDE-TRIPHOSPHATE REDUCTASE"/>
    <property type="match status" value="1"/>
</dbReference>
<dbReference type="InterPro" id="IPR005144">
    <property type="entry name" value="ATP-cone_dom"/>
</dbReference>
<dbReference type="PANTHER" id="PTHR21075">
    <property type="entry name" value="ANAEROBIC RIBONUCLEOSIDE-TRIPHOSPHATE REDUCTASE"/>
    <property type="match status" value="1"/>
</dbReference>
<feature type="domain" description="PAC" evidence="3">
    <location>
        <begin position="553"/>
        <end position="615"/>
    </location>
</feature>
<organism evidence="5">
    <name type="scientific">marine sediment metagenome</name>
    <dbReference type="NCBI Taxonomy" id="412755"/>
    <lineage>
        <taxon>unclassified sequences</taxon>
        <taxon>metagenomes</taxon>
        <taxon>ecological metagenomes</taxon>
    </lineage>
</organism>
<sequence>ITNAIWQAVQAVGGRDRNRVEELSGEIWKLLNRKYEPGGVPSVEHVQDVVEKVLIEQGHAQTAKAYILYRERHKNIREVTQLLRDISMVEDYINEMDWRVRENSNMTYSLQGLNVHITQKVISNYWLNSIYSKEVREAHIKGKFHIHDLGTLGPYCVGWDLQDLLMVGFRGVRGKIESNPANHFDVALMQIVNFLYTLQGEAAGAQAFSNFDTLLAPFIRHDKLDYKEVKQSVQKFLFNMNVPTRVGFQTPFTNITLDLTVPEYLKEQPVIIGGRAGEETYGDFQAEMDLFNRAFAEVMQDGDASGRPFTFPIPTYNITKDFPWHKLEYNAIWEMTAKYGIPYFSNFINSDLKPDDVRSMCCRLRLDKRELKMRGGGLFGSNPLTGSVGVVTINLPRIAFEADSEEEFFAILSSRMELARESLGVKRRVLEEFTDRGLYPYSKFYLRYIKESFDQYWKNHFSTIGIIGMNRDVTELKVAQEALGRERNMLRSIVDTLPEYIFVKDRDSKFVFCNRAVFETIANYSGLNLPNLEDLLGKSDFDIMLAEKAKAYKAEEQEIIRTGRGVVNREDEDEQGRWLSTTKIPWRDDNGEIVGIVGLNRDITARKKTGKALQKAKEQLETKVLERTAELHNTNKRLREEIVEHKRAEKLLSASEKRYRNLVEGLPDVVWAFSEKRGTIYA</sequence>
<feature type="non-terminal residue" evidence="5">
    <location>
        <position position="1"/>
    </location>
</feature>
<evidence type="ECO:0000259" key="4">
    <source>
        <dbReference type="PROSITE" id="PS51161"/>
    </source>
</evidence>
<reference evidence="5" key="1">
    <citation type="journal article" date="2015" name="Nature">
        <title>Complex archaea that bridge the gap between prokaryotes and eukaryotes.</title>
        <authorList>
            <person name="Spang A."/>
            <person name="Saw J.H."/>
            <person name="Jorgensen S.L."/>
            <person name="Zaremba-Niedzwiedzka K."/>
            <person name="Martijn J."/>
            <person name="Lind A.E."/>
            <person name="van Eijk R."/>
            <person name="Schleper C."/>
            <person name="Guy L."/>
            <person name="Ettema T.J."/>
        </authorList>
    </citation>
    <scope>NUCLEOTIDE SEQUENCE</scope>
</reference>
<dbReference type="NCBIfam" id="NF006126">
    <property type="entry name" value="PRK08270.1"/>
    <property type="match status" value="1"/>
</dbReference>
<dbReference type="CDD" id="cd00130">
    <property type="entry name" value="PAS"/>
    <property type="match status" value="1"/>
</dbReference>
<dbReference type="Pfam" id="PF03477">
    <property type="entry name" value="ATP-cone"/>
    <property type="match status" value="1"/>
</dbReference>
<dbReference type="NCBIfam" id="TIGR00229">
    <property type="entry name" value="sensory_box"/>
    <property type="match status" value="1"/>
</dbReference>
<dbReference type="GO" id="GO:0005524">
    <property type="term" value="F:ATP binding"/>
    <property type="evidence" value="ECO:0007669"/>
    <property type="project" value="UniProtKB-KW"/>
</dbReference>
<dbReference type="GO" id="GO:0004748">
    <property type="term" value="F:ribonucleoside-diphosphate reductase activity, thioredoxin disulfide as acceptor"/>
    <property type="evidence" value="ECO:0007669"/>
    <property type="project" value="TreeGrafter"/>
</dbReference>
<dbReference type="InterPro" id="IPR035965">
    <property type="entry name" value="PAS-like_dom_sf"/>
</dbReference>
<gene>
    <name evidence="5" type="ORF">LCGC14_2096390</name>
</gene>
<feature type="non-terminal residue" evidence="5">
    <location>
        <position position="682"/>
    </location>
</feature>
<keyword evidence="2" id="KW-0067">ATP-binding</keyword>
<dbReference type="GO" id="GO:0008998">
    <property type="term" value="F:ribonucleoside-triphosphate reductase (thioredoxin) activity"/>
    <property type="evidence" value="ECO:0007669"/>
    <property type="project" value="InterPro"/>
</dbReference>
<dbReference type="EMBL" id="LAZR01025638">
    <property type="protein sequence ID" value="KKL71290.1"/>
    <property type="molecule type" value="Genomic_DNA"/>
</dbReference>
<evidence type="ECO:0000256" key="1">
    <source>
        <dbReference type="ARBA" id="ARBA00022741"/>
    </source>
</evidence>
<dbReference type="GO" id="GO:0006260">
    <property type="term" value="P:DNA replication"/>
    <property type="evidence" value="ECO:0007669"/>
    <property type="project" value="InterPro"/>
</dbReference>
<protein>
    <recommendedName>
        <fullName evidence="6">PAC domain-containing protein</fullName>
    </recommendedName>
</protein>
<accession>A0A0F9GPG7</accession>
<name>A0A0F9GPG7_9ZZZZ</name>
<comment type="caution">
    <text evidence="5">The sequence shown here is derived from an EMBL/GenBank/DDBJ whole genome shotgun (WGS) entry which is preliminary data.</text>
</comment>
<dbReference type="Gene3D" id="3.30.450.20">
    <property type="entry name" value="PAS domain"/>
    <property type="match status" value="1"/>
</dbReference>
<evidence type="ECO:0000313" key="5">
    <source>
        <dbReference type="EMBL" id="KKL71290.1"/>
    </source>
</evidence>
<dbReference type="NCBIfam" id="TIGR02487">
    <property type="entry name" value="NrdD"/>
    <property type="match status" value="1"/>
</dbReference>